<evidence type="ECO:0000259" key="3">
    <source>
        <dbReference type="Pfam" id="PF13976"/>
    </source>
</evidence>
<dbReference type="Pfam" id="PF22936">
    <property type="entry name" value="Pol_BBD"/>
    <property type="match status" value="1"/>
</dbReference>
<sequence>MDAPESELVPDSFTLELQELAPDSMDTPELELVLDSFTPDLQELAPDSVEAPESELVPDSFAPELEELAPESEMVPDSLPPGAFVCGRCHLVHEDRQAWDRADSRFWPCSRCGLVHMEYMLGAKLYGLDEFDCKVFIPDLNNVVMHGNSIELPAHVLKMLDEKRKCELTAEKDDAYGLHNQVSMDTAGSHIASHSRLISNKWKTTNPTIKNAIPIPKPWLSTNTQEHEPRDIRAKTKTLKNMAKSILNIDVGALVARKGNVCIVDSGCSQRMPGDKNWFSSLEQASKTSAVFATGLVKVNDKFELKNVALVEDLNYNLLSVSQIVDENFEVHFKKTRSKVFDSCGDSVLNISRYGRVFKADFKNPVSPMITCLVAKFDKDVMFWHRRPGHVGFDHLMRLSGLHLIRGLPKLKKDLDLVCTSCHHAKMVASSHAPIVSVMTDAPGQLLHMDTVGPARVQTVGGKCYPAHPRGYRVLILETNKIVETSEVSFDETSPGTRPEIASTLSQVQEEDGHIFEDESDDDDEVDSAEATTSTNTGTERETTSEVAAPLHIQRRHPPEQITGNLGEQTIRSKEEVYVKQPPGFENPDFPNHVFKLSKALYGLKQATRAWYDRLKNFLLAKCFTIGKVDKTLLVLKHGDNQLFVQIYVDDIIFGCSTHALVVEFAETMRREFKISMMGELSYFLGLQIKQTPQAVLDPDEDGEAVTNNMIESLSYLIASRPDIQFADRKGPLQPQKLAIEVRGSPTYILGHLPFHIQCGTIQQSRPSHIGAP</sequence>
<dbReference type="Proteomes" id="UP000000763">
    <property type="component" value="Chromosome 4"/>
</dbReference>
<evidence type="ECO:0000259" key="2">
    <source>
        <dbReference type="Pfam" id="PF07727"/>
    </source>
</evidence>
<evidence type="ECO:0000313" key="5">
    <source>
        <dbReference type="EMBL" id="CAD40504.2"/>
    </source>
</evidence>
<feature type="compositionally biased region" description="Low complexity" evidence="1">
    <location>
        <begin position="529"/>
        <end position="538"/>
    </location>
</feature>
<gene>
    <name evidence="5" type="primary">OSJNBa0050F15.15</name>
</gene>
<accession>Q7XVQ6</accession>
<dbReference type="InterPro" id="IPR025724">
    <property type="entry name" value="GAG-pre-integrase_dom"/>
</dbReference>
<feature type="domain" description="Retrovirus-related Pol polyprotein from transposon TNT 1-94-like beta-barrel" evidence="4">
    <location>
        <begin position="263"/>
        <end position="328"/>
    </location>
</feature>
<reference evidence="6" key="2">
    <citation type="journal article" date="2008" name="Nucleic Acids Res.">
        <title>The rice annotation project database (RAP-DB): 2008 update.</title>
        <authorList>
            <consortium name="The rice annotation project (RAP)"/>
        </authorList>
    </citation>
    <scope>GENOME REANNOTATION</scope>
    <source>
        <strain evidence="6">cv. Nipponbare</strain>
    </source>
</reference>
<reference evidence="6" key="1">
    <citation type="journal article" date="2005" name="Nature">
        <title>The map-based sequence of the rice genome.</title>
        <authorList>
            <consortium name="International rice genome sequencing project (IRGSP)"/>
            <person name="Matsumoto T."/>
            <person name="Wu J."/>
            <person name="Kanamori H."/>
            <person name="Katayose Y."/>
            <person name="Fujisawa M."/>
            <person name="Namiki N."/>
            <person name="Mizuno H."/>
            <person name="Yamamoto K."/>
            <person name="Antonio B.A."/>
            <person name="Baba T."/>
            <person name="Sakata K."/>
            <person name="Nagamura Y."/>
            <person name="Aoki H."/>
            <person name="Arikawa K."/>
            <person name="Arita K."/>
            <person name="Bito T."/>
            <person name="Chiden Y."/>
            <person name="Fujitsuka N."/>
            <person name="Fukunaka R."/>
            <person name="Hamada M."/>
            <person name="Harada C."/>
            <person name="Hayashi A."/>
            <person name="Hijishita S."/>
            <person name="Honda M."/>
            <person name="Hosokawa S."/>
            <person name="Ichikawa Y."/>
            <person name="Idonuma A."/>
            <person name="Iijima M."/>
            <person name="Ikeda M."/>
            <person name="Ikeno M."/>
            <person name="Ito K."/>
            <person name="Ito S."/>
            <person name="Ito T."/>
            <person name="Ito Y."/>
            <person name="Ito Y."/>
            <person name="Iwabuchi A."/>
            <person name="Kamiya K."/>
            <person name="Karasawa W."/>
            <person name="Kurita K."/>
            <person name="Katagiri S."/>
            <person name="Kikuta A."/>
            <person name="Kobayashi H."/>
            <person name="Kobayashi N."/>
            <person name="Machita K."/>
            <person name="Maehara T."/>
            <person name="Masukawa M."/>
            <person name="Mizubayashi T."/>
            <person name="Mukai Y."/>
            <person name="Nagasaki H."/>
            <person name="Nagata Y."/>
            <person name="Naito S."/>
            <person name="Nakashima M."/>
            <person name="Nakama Y."/>
            <person name="Nakamichi Y."/>
            <person name="Nakamura M."/>
            <person name="Meguro A."/>
            <person name="Negishi M."/>
            <person name="Ohta I."/>
            <person name="Ohta T."/>
            <person name="Okamoto M."/>
            <person name="Ono N."/>
            <person name="Saji S."/>
            <person name="Sakaguchi M."/>
            <person name="Sakai K."/>
            <person name="Shibata M."/>
            <person name="Shimokawa T."/>
            <person name="Song J."/>
            <person name="Takazaki Y."/>
            <person name="Terasawa K."/>
            <person name="Tsugane M."/>
            <person name="Tsuji K."/>
            <person name="Ueda S."/>
            <person name="Waki K."/>
            <person name="Yamagata H."/>
            <person name="Yamamoto M."/>
            <person name="Yamamoto S."/>
            <person name="Yamane H."/>
            <person name="Yoshiki S."/>
            <person name="Yoshihara R."/>
            <person name="Yukawa K."/>
            <person name="Zhong H."/>
            <person name="Yano M."/>
            <person name="Yuan Q."/>
            <person name="Ouyang S."/>
            <person name="Liu J."/>
            <person name="Jones K.M."/>
            <person name="Gansberger K."/>
            <person name="Moffat K."/>
            <person name="Hill J."/>
            <person name="Bera J."/>
            <person name="Fadrosh D."/>
            <person name="Jin S."/>
            <person name="Johri S."/>
            <person name="Kim M."/>
            <person name="Overton L."/>
            <person name="Reardon M."/>
            <person name="Tsitrin T."/>
            <person name="Vuong H."/>
            <person name="Weaver B."/>
            <person name="Ciecko A."/>
            <person name="Tallon L."/>
            <person name="Jackson J."/>
            <person name="Pai G."/>
            <person name="Aken S.V."/>
            <person name="Utterback T."/>
            <person name="Reidmuller S."/>
            <person name="Feldblyum T."/>
            <person name="Hsiao J."/>
            <person name="Zismann V."/>
            <person name="Iobst S."/>
            <person name="de Vazeille A.R."/>
            <person name="Buell C.R."/>
            <person name="Ying K."/>
            <person name="Li Y."/>
            <person name="Lu T."/>
            <person name="Huang Y."/>
            <person name="Zhao Q."/>
            <person name="Feng Q."/>
            <person name="Zhang L."/>
            <person name="Zhu J."/>
            <person name="Weng Q."/>
            <person name="Mu J."/>
            <person name="Lu Y."/>
            <person name="Fan D."/>
            <person name="Liu Y."/>
            <person name="Guan J."/>
            <person name="Zhang Y."/>
            <person name="Yu S."/>
            <person name="Liu X."/>
            <person name="Zhang Y."/>
            <person name="Hong G."/>
            <person name="Han B."/>
            <person name="Choisne N."/>
            <person name="Demange N."/>
            <person name="Orjeda G."/>
            <person name="Samain S."/>
            <person name="Cattolico L."/>
            <person name="Pelletier E."/>
            <person name="Couloux A."/>
            <person name="Segurens B."/>
            <person name="Wincker P."/>
            <person name="D'Hont A."/>
            <person name="Scarpelli C."/>
            <person name="Weissenbach J."/>
            <person name="Salanoubat M."/>
            <person name="Quetier F."/>
            <person name="Yu Y."/>
            <person name="Kim H.R."/>
            <person name="Rambo T."/>
            <person name="Currie J."/>
            <person name="Collura K."/>
            <person name="Luo M."/>
            <person name="Yang T."/>
            <person name="Ammiraju J.S.S."/>
            <person name="Engler F."/>
            <person name="Soderlund C."/>
            <person name="Wing R.A."/>
            <person name="Palmer L.E."/>
            <person name="de la Bastide M."/>
            <person name="Spiegel L."/>
            <person name="Nascimento L."/>
            <person name="Zutavern T."/>
            <person name="O'Shaughnessy A."/>
            <person name="Dike S."/>
            <person name="Dedhia N."/>
            <person name="Preston R."/>
            <person name="Balija V."/>
            <person name="McCombie W.R."/>
            <person name="Chow T."/>
            <person name="Chen H."/>
            <person name="Chung M."/>
            <person name="Chen C."/>
            <person name="Shaw J."/>
            <person name="Wu H."/>
            <person name="Hsiao K."/>
            <person name="Chao Y."/>
            <person name="Chu M."/>
            <person name="Cheng C."/>
            <person name="Hour A."/>
            <person name="Lee P."/>
            <person name="Lin S."/>
            <person name="Lin Y."/>
            <person name="Liou J."/>
            <person name="Liu S."/>
            <person name="Hsing Y."/>
            <person name="Raghuvanshi S."/>
            <person name="Mohanty A."/>
            <person name="Bharti A.K."/>
            <person name="Gaur A."/>
            <person name="Gupta V."/>
            <person name="Kumar D."/>
            <person name="Ravi V."/>
            <person name="Vij S."/>
            <person name="Kapur A."/>
            <person name="Khurana P."/>
            <person name="Khurana P."/>
            <person name="Khurana J.P."/>
            <person name="Tyagi A.K."/>
            <person name="Gaikwad K."/>
            <person name="Singh A."/>
            <person name="Dalal V."/>
            <person name="Srivastava S."/>
            <person name="Dixit A."/>
            <person name="Pal A.K."/>
            <person name="Ghazi I.A."/>
            <person name="Yadav M."/>
            <person name="Pandit A."/>
            <person name="Bhargava A."/>
            <person name="Sureshbabu K."/>
            <person name="Batra K."/>
            <person name="Sharma T.R."/>
            <person name="Mohapatra T."/>
            <person name="Singh N.K."/>
            <person name="Messing J."/>
            <person name="Nelson A.B."/>
            <person name="Fuks G."/>
            <person name="Kavchok S."/>
            <person name="Keizer G."/>
            <person name="Linton E."/>
            <person name="Llaca V."/>
            <person name="Song R."/>
            <person name="Tanyolac B."/>
            <person name="Young S."/>
            <person name="Ho-Il K."/>
            <person name="Hahn J.H."/>
            <person name="Sangsakoo G."/>
            <person name="Vanavichit A."/>
            <person name="de Mattos Luiz.A.T."/>
            <person name="Zimmer P.D."/>
            <person name="Malone G."/>
            <person name="Dellagostin O."/>
            <person name="de Oliveira A.C."/>
            <person name="Bevan M."/>
            <person name="Bancroft I."/>
            <person name="Minx P."/>
            <person name="Cordum H."/>
            <person name="Wilson R."/>
            <person name="Cheng Z."/>
            <person name="Jin W."/>
            <person name="Jiang J."/>
            <person name="Leong S.A."/>
            <person name="Iwama H."/>
            <person name="Gojobori T."/>
            <person name="Itoh T."/>
            <person name="Niimura Y."/>
            <person name="Fujii Y."/>
            <person name="Habara T."/>
            <person name="Sakai H."/>
            <person name="Sato Y."/>
            <person name="Wilson G."/>
            <person name="Kumar K."/>
            <person name="McCouch S."/>
            <person name="Juretic N."/>
            <person name="Hoen D."/>
            <person name="Wright S."/>
            <person name="Bruskiewich R."/>
            <person name="Bureau T."/>
            <person name="Miyao A."/>
            <person name="Hirochika H."/>
            <person name="Nishikawa T."/>
            <person name="Kadowaki K."/>
            <person name="Sugiura M."/>
            <person name="Burr B."/>
            <person name="Sasaki T."/>
        </authorList>
    </citation>
    <scope>NUCLEOTIDE SEQUENCE [LARGE SCALE GENOMIC DNA]</scope>
    <source>
        <strain evidence="6">cv. Nipponbare</strain>
    </source>
</reference>
<feature type="domain" description="GAG-pre-integrase" evidence="3">
    <location>
        <begin position="357"/>
        <end position="427"/>
    </location>
</feature>
<dbReference type="InterPro" id="IPR013103">
    <property type="entry name" value="RVT_2"/>
</dbReference>
<dbReference type="Pfam" id="PF13976">
    <property type="entry name" value="gag_pre-integrs"/>
    <property type="match status" value="1"/>
</dbReference>
<feature type="domain" description="Reverse transcriptase Ty1/copia-type" evidence="2">
    <location>
        <begin position="574"/>
        <end position="693"/>
    </location>
</feature>
<feature type="region of interest" description="Disordered" evidence="1">
    <location>
        <begin position="517"/>
        <end position="564"/>
    </location>
</feature>
<evidence type="ECO:0000313" key="6">
    <source>
        <dbReference type="Proteomes" id="UP000000763"/>
    </source>
</evidence>
<dbReference type="Pfam" id="PF07727">
    <property type="entry name" value="RVT_2"/>
    <property type="match status" value="1"/>
</dbReference>
<dbReference type="AlphaFoldDB" id="Q7XVQ6"/>
<organism evidence="5 6">
    <name type="scientific">Oryza sativa subsp. japonica</name>
    <name type="common">Rice</name>
    <dbReference type="NCBI Taxonomy" id="39947"/>
    <lineage>
        <taxon>Eukaryota</taxon>
        <taxon>Viridiplantae</taxon>
        <taxon>Streptophyta</taxon>
        <taxon>Embryophyta</taxon>
        <taxon>Tracheophyta</taxon>
        <taxon>Spermatophyta</taxon>
        <taxon>Magnoliopsida</taxon>
        <taxon>Liliopsida</taxon>
        <taxon>Poales</taxon>
        <taxon>Poaceae</taxon>
        <taxon>BOP clade</taxon>
        <taxon>Oryzoideae</taxon>
        <taxon>Oryzeae</taxon>
        <taxon>Oryzinae</taxon>
        <taxon>Oryza</taxon>
        <taxon>Oryza sativa</taxon>
    </lineage>
</organism>
<name>Q7XVQ6_ORYSJ</name>
<feature type="compositionally biased region" description="Acidic residues" evidence="1">
    <location>
        <begin position="518"/>
        <end position="528"/>
    </location>
</feature>
<dbReference type="InterPro" id="IPR054722">
    <property type="entry name" value="PolX-like_BBD"/>
</dbReference>
<evidence type="ECO:0000259" key="4">
    <source>
        <dbReference type="Pfam" id="PF22936"/>
    </source>
</evidence>
<proteinExistence type="predicted"/>
<evidence type="ECO:0000256" key="1">
    <source>
        <dbReference type="SAM" id="MobiDB-lite"/>
    </source>
</evidence>
<protein>
    <submittedName>
        <fullName evidence="5">OSJNBa0050F15.15 protein</fullName>
    </submittedName>
</protein>
<dbReference type="EMBL" id="AL606599">
    <property type="protein sequence ID" value="CAD40504.2"/>
    <property type="molecule type" value="Genomic_DNA"/>
</dbReference>